<accession>A0ABY7LE68</accession>
<dbReference type="EMBL" id="CP114584">
    <property type="protein sequence ID" value="WBA14804.1"/>
    <property type="molecule type" value="Genomic_DNA"/>
</dbReference>
<evidence type="ECO:0000313" key="2">
    <source>
        <dbReference type="Proteomes" id="UP001164676"/>
    </source>
</evidence>
<keyword evidence="2" id="KW-1185">Reference proteome</keyword>
<dbReference type="RefSeq" id="WP_269597820.1">
    <property type="nucleotide sequence ID" value="NZ_CP114584.1"/>
</dbReference>
<sequence length="202" mass="23045">MDCGSTLEARGWLQGCLIPKESAIDLLEQEATCCIDIDQPALADDDFVLVVASQSCDIARNDVPSVQMLVARVIEARDPQKSYNAHPRVLDTYVTQVREDGLNELSLRISILEKVFVRKEHLVSIDCLDGIKWGIQEERSYRNWLGEHYDRPALPTSFNDLLKSSDRKLKKAAKQSNDHLYGIYIRLNPRARLRMLKFQSTL</sequence>
<reference evidence="1" key="1">
    <citation type="submission" date="2022-09" db="EMBL/GenBank/DDBJ databases">
        <authorList>
            <person name="Li Z.-J."/>
        </authorList>
    </citation>
    <scope>NUCLEOTIDE SEQUENCE</scope>
    <source>
        <strain evidence="1">TGB10</strain>
    </source>
</reference>
<evidence type="ECO:0000313" key="1">
    <source>
        <dbReference type="EMBL" id="WBA14804.1"/>
    </source>
</evidence>
<proteinExistence type="predicted"/>
<dbReference type="Proteomes" id="UP001164676">
    <property type="component" value="Chromosome"/>
</dbReference>
<name>A0ABY7LE68_9GAMM</name>
<gene>
    <name evidence="1" type="ORF">N7E60_00285</name>
</gene>
<organism evidence="1 2">
    <name type="scientific">Salinivibrio proteolyticus</name>
    <dbReference type="NCBI Taxonomy" id="334715"/>
    <lineage>
        <taxon>Bacteria</taxon>
        <taxon>Pseudomonadati</taxon>
        <taxon>Pseudomonadota</taxon>
        <taxon>Gammaproteobacteria</taxon>
        <taxon>Vibrionales</taxon>
        <taxon>Vibrionaceae</taxon>
        <taxon>Salinivibrio</taxon>
    </lineage>
</organism>
<protein>
    <submittedName>
        <fullName evidence="1">Uncharacterized protein</fullName>
    </submittedName>
</protein>